<dbReference type="Pfam" id="PF00078">
    <property type="entry name" value="RVT_1"/>
    <property type="match status" value="1"/>
</dbReference>
<dbReference type="PROSITE" id="PS50878">
    <property type="entry name" value="RT_POL"/>
    <property type="match status" value="1"/>
</dbReference>
<protein>
    <submittedName>
        <fullName evidence="2">RNA-directed DNA polymerase, eukaryota, reverse transcriptase zinc-binding domain protein</fullName>
    </submittedName>
</protein>
<sequence>MNQTKKQKEIRKLIVEENVQVSAILETRVKPHKLPNVCEKTFGNWSWVSNVSHSLNGCRILVSWDKNKVDVNVLYSSRQTMLCLIETVPSKSRLFCSFVYAANSGSERKELWKDIQRAKKISYGWPWLLTGDFNVTLKNEEHSNGGSKVTNDMQDFIDCTNEAEVEDLCGCGIFYTWIKSPLNPQNSVLKKLDRAMVNEELLNHFPDANAIFLPYMVSDHSPVVVRFPYSFDKKKKAFRFANFITERDNFLPTVAAGWKIKVHGHKMYKLVKKMKALKHKLKEISWKNGNISEYADKCRKELKIAQENLDLQPHNKDVKEKEVHALDVYHKAIAEDKLTKLLAFNRMEGNLMEEQFVNHFRKFLGANKVIREFSNFEGVFGTKLNQEEAMEMINEVTDAEIKNAIFDIGDNKAPGPDGFTSTFFKKAWKIVGKDVCLAIKEFFNTGKLLGEVNATLISLVPKISNPNKVSDYRPIACCNVIYKCISKILTERLKPGLHKLVNLNFIQGKVIQDNILITQELLKGYDRKSGPSRCCMKIDIAKAYDTVDWKFLERALYQFGFHDKMIKWIMVCVTTAKFSICINGERKGYFPSGRGLRQGDPMSPCLFTLVMEVFILLMAKNVQQNPRFKYHAGCNELKLTHLCFADDLLVVCNGDAESVQIIKQSMMEFSAISVFFGNVKESVKEGILDILPFAVGKLPVKYLGVPLITKRLTSKECKKLTDKVKARVEDWKNKYLSYAGEIKRGKAKVAWKTVCSPKSQGGLGLRSFGLWNEVLLIKNLWNIAAGKNTLWVKWNTNMWFDYWSSVGILSDNINSRDIYDARLKSSLCVCDMIKDNKWIWSEEWAAQFPSIDNLNVPTLNEMQDDETKWADRNAVYNIWKERNARIFTGEVKDKKIVLNLIVESVKLQLSCLKVKKSCNVERVAARWNVRMDVWLEMFLSHIMLPYAKPWSTLYSNHYSGLILISWSFPGKDSGTVKGEDVAALGGLGDEFPGNHCLLWVWAE</sequence>
<dbReference type="EMBL" id="BQNB010010630">
    <property type="protein sequence ID" value="GJS79884.1"/>
    <property type="molecule type" value="Genomic_DNA"/>
</dbReference>
<keyword evidence="2" id="KW-0548">Nucleotidyltransferase</keyword>
<evidence type="ECO:0000313" key="2">
    <source>
        <dbReference type="EMBL" id="GJS79884.1"/>
    </source>
</evidence>
<reference evidence="2" key="2">
    <citation type="submission" date="2022-01" db="EMBL/GenBank/DDBJ databases">
        <authorList>
            <person name="Yamashiro T."/>
            <person name="Shiraishi A."/>
            <person name="Satake H."/>
            <person name="Nakayama K."/>
        </authorList>
    </citation>
    <scope>NUCLEOTIDE SEQUENCE</scope>
</reference>
<proteinExistence type="predicted"/>
<gene>
    <name evidence="2" type="ORF">Tco_0729765</name>
</gene>
<dbReference type="SUPFAM" id="SSF56672">
    <property type="entry name" value="DNA/RNA polymerases"/>
    <property type="match status" value="1"/>
</dbReference>
<keyword evidence="3" id="KW-1185">Reference proteome</keyword>
<feature type="domain" description="Reverse transcriptase" evidence="1">
    <location>
        <begin position="441"/>
        <end position="707"/>
    </location>
</feature>
<dbReference type="InterPro" id="IPR036691">
    <property type="entry name" value="Endo/exonu/phosph_ase_sf"/>
</dbReference>
<dbReference type="Gene3D" id="3.60.10.10">
    <property type="entry name" value="Endonuclease/exonuclease/phosphatase"/>
    <property type="match status" value="1"/>
</dbReference>
<reference evidence="2" key="1">
    <citation type="journal article" date="2022" name="Int. J. Mol. Sci.">
        <title>Draft Genome of Tanacetum Coccineum: Genomic Comparison of Closely Related Tanacetum-Family Plants.</title>
        <authorList>
            <person name="Yamashiro T."/>
            <person name="Shiraishi A."/>
            <person name="Nakayama K."/>
            <person name="Satake H."/>
        </authorList>
    </citation>
    <scope>NUCLEOTIDE SEQUENCE</scope>
</reference>
<dbReference type="PANTHER" id="PTHR33116:SF78">
    <property type="entry name" value="OS12G0587133 PROTEIN"/>
    <property type="match status" value="1"/>
</dbReference>
<dbReference type="InterPro" id="IPR000477">
    <property type="entry name" value="RT_dom"/>
</dbReference>
<keyword evidence="2" id="KW-0808">Transferase</keyword>
<dbReference type="CDD" id="cd01650">
    <property type="entry name" value="RT_nLTR_like"/>
    <property type="match status" value="1"/>
</dbReference>
<dbReference type="PANTHER" id="PTHR33116">
    <property type="entry name" value="REVERSE TRANSCRIPTASE ZINC-BINDING DOMAIN-CONTAINING PROTEIN-RELATED-RELATED"/>
    <property type="match status" value="1"/>
</dbReference>
<dbReference type="Proteomes" id="UP001151760">
    <property type="component" value="Unassembled WGS sequence"/>
</dbReference>
<dbReference type="GO" id="GO:0003964">
    <property type="term" value="F:RNA-directed DNA polymerase activity"/>
    <property type="evidence" value="ECO:0007669"/>
    <property type="project" value="UniProtKB-KW"/>
</dbReference>
<dbReference type="Pfam" id="PF03372">
    <property type="entry name" value="Exo_endo_phos"/>
    <property type="match status" value="1"/>
</dbReference>
<comment type="caution">
    <text evidence="2">The sequence shown here is derived from an EMBL/GenBank/DDBJ whole genome shotgun (WGS) entry which is preliminary data.</text>
</comment>
<organism evidence="2 3">
    <name type="scientific">Tanacetum coccineum</name>
    <dbReference type="NCBI Taxonomy" id="301880"/>
    <lineage>
        <taxon>Eukaryota</taxon>
        <taxon>Viridiplantae</taxon>
        <taxon>Streptophyta</taxon>
        <taxon>Embryophyta</taxon>
        <taxon>Tracheophyta</taxon>
        <taxon>Spermatophyta</taxon>
        <taxon>Magnoliopsida</taxon>
        <taxon>eudicotyledons</taxon>
        <taxon>Gunneridae</taxon>
        <taxon>Pentapetalae</taxon>
        <taxon>asterids</taxon>
        <taxon>campanulids</taxon>
        <taxon>Asterales</taxon>
        <taxon>Asteraceae</taxon>
        <taxon>Asteroideae</taxon>
        <taxon>Anthemideae</taxon>
        <taxon>Anthemidinae</taxon>
        <taxon>Tanacetum</taxon>
    </lineage>
</organism>
<dbReference type="InterPro" id="IPR005135">
    <property type="entry name" value="Endo/exonuclease/phosphatase"/>
</dbReference>
<name>A0ABQ4YPT2_9ASTR</name>
<accession>A0ABQ4YPT2</accession>
<dbReference type="InterPro" id="IPR043502">
    <property type="entry name" value="DNA/RNA_pol_sf"/>
</dbReference>
<dbReference type="SUPFAM" id="SSF56219">
    <property type="entry name" value="DNase I-like"/>
    <property type="match status" value="1"/>
</dbReference>
<keyword evidence="2" id="KW-0695">RNA-directed DNA polymerase</keyword>
<evidence type="ECO:0000313" key="3">
    <source>
        <dbReference type="Proteomes" id="UP001151760"/>
    </source>
</evidence>
<evidence type="ECO:0000259" key="1">
    <source>
        <dbReference type="PROSITE" id="PS50878"/>
    </source>
</evidence>